<sequence length="100" mass="10919">MLDKGVVGSILAVVSIIAVTACFGNFAFTYEKVAHKNLSSRLLAHTTTGLFMFLIGLSLEMTAVLTSLLIGNFPIFNLSLVVLYAACVLYDFWDLKRAKV</sequence>
<evidence type="ECO:0000313" key="3">
    <source>
        <dbReference type="Proteomes" id="UP000177383"/>
    </source>
</evidence>
<feature type="transmembrane region" description="Helical" evidence="1">
    <location>
        <begin position="6"/>
        <end position="28"/>
    </location>
</feature>
<name>A0A1F5ZKF2_9BACT</name>
<organism evidence="2 3">
    <name type="scientific">Candidatus Gottesmanbacteria bacterium RIFCSPHIGHO2_01_FULL_39_10</name>
    <dbReference type="NCBI Taxonomy" id="1798375"/>
    <lineage>
        <taxon>Bacteria</taxon>
        <taxon>Candidatus Gottesmaniibacteriota</taxon>
    </lineage>
</organism>
<evidence type="ECO:0000256" key="1">
    <source>
        <dbReference type="SAM" id="Phobius"/>
    </source>
</evidence>
<dbReference type="STRING" id="1798375.A2773_01780"/>
<dbReference type="PROSITE" id="PS51257">
    <property type="entry name" value="PROKAR_LIPOPROTEIN"/>
    <property type="match status" value="1"/>
</dbReference>
<evidence type="ECO:0000313" key="2">
    <source>
        <dbReference type="EMBL" id="OGG12958.1"/>
    </source>
</evidence>
<reference evidence="2 3" key="1">
    <citation type="journal article" date="2016" name="Nat. Commun.">
        <title>Thousands of microbial genomes shed light on interconnected biogeochemical processes in an aquifer system.</title>
        <authorList>
            <person name="Anantharaman K."/>
            <person name="Brown C.T."/>
            <person name="Hug L.A."/>
            <person name="Sharon I."/>
            <person name="Castelle C.J."/>
            <person name="Probst A.J."/>
            <person name="Thomas B.C."/>
            <person name="Singh A."/>
            <person name="Wilkins M.J."/>
            <person name="Karaoz U."/>
            <person name="Brodie E.L."/>
            <person name="Williams K.H."/>
            <person name="Hubbard S.S."/>
            <person name="Banfield J.F."/>
        </authorList>
    </citation>
    <scope>NUCLEOTIDE SEQUENCE [LARGE SCALE GENOMIC DNA]</scope>
</reference>
<dbReference type="AlphaFoldDB" id="A0A1F5ZKF2"/>
<comment type="caution">
    <text evidence="2">The sequence shown here is derived from an EMBL/GenBank/DDBJ whole genome shotgun (WGS) entry which is preliminary data.</text>
</comment>
<keyword evidence="1" id="KW-0472">Membrane</keyword>
<keyword evidence="1" id="KW-1133">Transmembrane helix</keyword>
<gene>
    <name evidence="2" type="ORF">A2773_01780</name>
</gene>
<proteinExistence type="predicted"/>
<feature type="transmembrane region" description="Helical" evidence="1">
    <location>
        <begin position="49"/>
        <end position="69"/>
    </location>
</feature>
<dbReference type="EMBL" id="MFJE01000068">
    <property type="protein sequence ID" value="OGG12958.1"/>
    <property type="molecule type" value="Genomic_DNA"/>
</dbReference>
<dbReference type="Proteomes" id="UP000177383">
    <property type="component" value="Unassembled WGS sequence"/>
</dbReference>
<keyword evidence="1" id="KW-0812">Transmembrane</keyword>
<accession>A0A1F5ZKF2</accession>
<protein>
    <submittedName>
        <fullName evidence="2">Uncharacterized protein</fullName>
    </submittedName>
</protein>
<feature type="transmembrane region" description="Helical" evidence="1">
    <location>
        <begin position="75"/>
        <end position="93"/>
    </location>
</feature>